<sequence>MKTRNIAAYLISLIMTTVSYSQTMTQNEVISLVEILNNKTANNIELTFIENKAELNWYGIKTILHVRNKLDIPKTIDSTSIKKTIPQTGNRHAGPIYFKYNFEPATSVETNFRANKFGNIFLTLKFSTQDTINIISQLNDFSCVHSTSDSTTHIVQWSGDNYISFLLNPIKTADTIQLKVQGITISGKFTRKDQKPIHKEYSKNLRKDLRQAFETFFSQASFKLKNNNNLVLEKAM</sequence>
<dbReference type="AlphaFoldDB" id="A0A1H4LV54"/>
<evidence type="ECO:0000313" key="1">
    <source>
        <dbReference type="EMBL" id="SEB74458.1"/>
    </source>
</evidence>
<accession>A0A1H4LV54</accession>
<dbReference type="RefSeq" id="WP_074671331.1">
    <property type="nucleotide sequence ID" value="NZ_FNTB01000001.1"/>
</dbReference>
<gene>
    <name evidence="1" type="ORF">SAMN05192540_1431</name>
</gene>
<evidence type="ECO:0000313" key="2">
    <source>
        <dbReference type="Proteomes" id="UP000183038"/>
    </source>
</evidence>
<dbReference type="EMBL" id="FNTB01000001">
    <property type="protein sequence ID" value="SEB74458.1"/>
    <property type="molecule type" value="Genomic_DNA"/>
</dbReference>
<organism evidence="1 2">
    <name type="scientific">Maribacter dokdonensis</name>
    <dbReference type="NCBI Taxonomy" id="320912"/>
    <lineage>
        <taxon>Bacteria</taxon>
        <taxon>Pseudomonadati</taxon>
        <taxon>Bacteroidota</taxon>
        <taxon>Flavobacteriia</taxon>
        <taxon>Flavobacteriales</taxon>
        <taxon>Flavobacteriaceae</taxon>
        <taxon>Maribacter</taxon>
    </lineage>
</organism>
<dbReference type="Proteomes" id="UP000183038">
    <property type="component" value="Unassembled WGS sequence"/>
</dbReference>
<protein>
    <submittedName>
        <fullName evidence="1">Uncharacterized protein</fullName>
    </submittedName>
</protein>
<name>A0A1H4LV54_9FLAO</name>
<reference evidence="1 2" key="1">
    <citation type="submission" date="2016-10" db="EMBL/GenBank/DDBJ databases">
        <authorList>
            <person name="de Groot N.N."/>
        </authorList>
    </citation>
    <scope>NUCLEOTIDE SEQUENCE [LARGE SCALE GENOMIC DNA]</scope>
    <source>
        <strain evidence="1 2">MAR_2009_71</strain>
    </source>
</reference>
<proteinExistence type="predicted"/>
<dbReference type="OrthoDB" id="1179173at2"/>